<gene>
    <name evidence="1" type="ORF">AGR4C_Cc90024</name>
</gene>
<proteinExistence type="predicted"/>
<dbReference type="RefSeq" id="WP_080866207.1">
    <property type="nucleotide sequence ID" value="NZ_LT009730.1"/>
</dbReference>
<organism evidence="1 2">
    <name type="scientific">Agrobacterium tumefaciens str. Kerr 14</name>
    <dbReference type="NCBI Taxonomy" id="1183424"/>
    <lineage>
        <taxon>Bacteria</taxon>
        <taxon>Pseudomonadati</taxon>
        <taxon>Pseudomonadota</taxon>
        <taxon>Alphaproteobacteria</taxon>
        <taxon>Hyphomicrobiales</taxon>
        <taxon>Rhizobiaceae</taxon>
        <taxon>Rhizobium/Agrobacterium group</taxon>
        <taxon>Agrobacterium</taxon>
        <taxon>Agrobacterium tumefaciens complex</taxon>
    </lineage>
</organism>
<dbReference type="EMBL" id="FBWC01000018">
    <property type="protein sequence ID" value="CUX42874.1"/>
    <property type="molecule type" value="Genomic_DNA"/>
</dbReference>
<protein>
    <submittedName>
        <fullName evidence="1">Uncharacterized protein</fullName>
    </submittedName>
</protein>
<evidence type="ECO:0000313" key="1">
    <source>
        <dbReference type="EMBL" id="CUX42874.1"/>
    </source>
</evidence>
<accession>A0A1S7QVK8</accession>
<reference evidence="1 2" key="1">
    <citation type="submission" date="2016-01" db="EMBL/GenBank/DDBJ databases">
        <authorList>
            <person name="Oliw E.H."/>
        </authorList>
    </citation>
    <scope>NUCLEOTIDE SEQUENCE [LARGE SCALE GENOMIC DNA]</scope>
    <source>
        <strain evidence="1 2">Kerr 14</strain>
    </source>
</reference>
<evidence type="ECO:0000313" key="2">
    <source>
        <dbReference type="Proteomes" id="UP000191897"/>
    </source>
</evidence>
<name>A0A1S7QVK8_AGRTU</name>
<dbReference type="AlphaFoldDB" id="A0A1S7QVK8"/>
<dbReference type="Proteomes" id="UP000191897">
    <property type="component" value="Unassembled WGS sequence"/>
</dbReference>
<sequence length="245" mass="28326">MRLKQIYMRKRMQQIRHHLAPVLENMGMKAYLGTKAGCYYVEFETPEGRSPLALAFPPNPDGGRPSWSEAFTEYTDQRFEKLGKTGWKHRREWGQICLPLVREGEGPVDVEELFSVIAHKLRHYGITPFERVDKELKSQTLAHIFWAVGKEIPSLAIVRIPIEDHEFPDEDWAKWDALTFMDHEGRRIHMCHAHGYQKGPIYADGEKIGEIDATHSHYYSASAKLAYRLAHGQVSDKLLIVTDIW</sequence>